<evidence type="ECO:0000313" key="2">
    <source>
        <dbReference type="Proteomes" id="UP000515512"/>
    </source>
</evidence>
<accession>A0A7D6ZM84</accession>
<dbReference type="EMBL" id="CP059399">
    <property type="protein sequence ID" value="QLY33987.1"/>
    <property type="molecule type" value="Genomic_DNA"/>
</dbReference>
<dbReference type="AlphaFoldDB" id="A0A7D6ZM84"/>
<proteinExistence type="predicted"/>
<keyword evidence="2" id="KW-1185">Reference proteome</keyword>
<dbReference type="RefSeq" id="WP_181585151.1">
    <property type="nucleotide sequence ID" value="NZ_CP059399.1"/>
</dbReference>
<dbReference type="KEGG" id="nhu:H0264_18685"/>
<name>A0A7D6ZM84_9NOCA</name>
<organism evidence="1 2">
    <name type="scientific">Nocardia huaxiensis</name>
    <dbReference type="NCBI Taxonomy" id="2755382"/>
    <lineage>
        <taxon>Bacteria</taxon>
        <taxon>Bacillati</taxon>
        <taxon>Actinomycetota</taxon>
        <taxon>Actinomycetes</taxon>
        <taxon>Mycobacteriales</taxon>
        <taxon>Nocardiaceae</taxon>
        <taxon>Nocardia</taxon>
    </lineage>
</organism>
<dbReference type="Proteomes" id="UP000515512">
    <property type="component" value="Chromosome"/>
</dbReference>
<gene>
    <name evidence="1" type="ORF">H0264_18685</name>
</gene>
<evidence type="ECO:0000313" key="1">
    <source>
        <dbReference type="EMBL" id="QLY33987.1"/>
    </source>
</evidence>
<sequence length="87" mass="9690">MTKRNQAVRVGQWYRDALPGRSDIRTLRVEQVGQPSTDSNGRTRCAVVCTVVRKESAGGVVTTPMRTLTIDAARLSSKLFELVLEER</sequence>
<reference evidence="1 2" key="1">
    <citation type="submission" date="2020-07" db="EMBL/GenBank/DDBJ databases">
        <authorList>
            <person name="Zhuang K."/>
            <person name="Ran Y."/>
        </authorList>
    </citation>
    <scope>NUCLEOTIDE SEQUENCE [LARGE SCALE GENOMIC DNA]</scope>
    <source>
        <strain evidence="1 2">WCH-YHL-001</strain>
    </source>
</reference>
<protein>
    <submittedName>
        <fullName evidence="1">Uncharacterized protein</fullName>
    </submittedName>
</protein>